<evidence type="ECO:0000256" key="4">
    <source>
        <dbReference type="ARBA" id="ARBA00010617"/>
    </source>
</evidence>
<dbReference type="PROSITE" id="PS00086">
    <property type="entry name" value="CYTOCHROME_P450"/>
    <property type="match status" value="1"/>
</dbReference>
<keyword evidence="8" id="KW-0492">Microsome</keyword>
<keyword evidence="10 14" id="KW-0408">Iron</keyword>
<evidence type="ECO:0000256" key="10">
    <source>
        <dbReference type="ARBA" id="ARBA00023004"/>
    </source>
</evidence>
<comment type="cofactor">
    <cofactor evidence="1 14">
        <name>heme</name>
        <dbReference type="ChEBI" id="CHEBI:30413"/>
    </cofactor>
</comment>
<gene>
    <name evidence="16" type="ORF">OSB1V03_LOCUS12175</name>
</gene>
<dbReference type="Gene3D" id="1.10.630.10">
    <property type="entry name" value="Cytochrome P450"/>
    <property type="match status" value="1"/>
</dbReference>
<dbReference type="GO" id="GO:0020037">
    <property type="term" value="F:heme binding"/>
    <property type="evidence" value="ECO:0007669"/>
    <property type="project" value="InterPro"/>
</dbReference>
<organism evidence="16">
    <name type="scientific">Medioppia subpectinata</name>
    <dbReference type="NCBI Taxonomy" id="1979941"/>
    <lineage>
        <taxon>Eukaryota</taxon>
        <taxon>Metazoa</taxon>
        <taxon>Ecdysozoa</taxon>
        <taxon>Arthropoda</taxon>
        <taxon>Chelicerata</taxon>
        <taxon>Arachnida</taxon>
        <taxon>Acari</taxon>
        <taxon>Acariformes</taxon>
        <taxon>Sarcoptiformes</taxon>
        <taxon>Oribatida</taxon>
        <taxon>Brachypylina</taxon>
        <taxon>Oppioidea</taxon>
        <taxon>Oppiidae</taxon>
        <taxon>Medioppia</taxon>
    </lineage>
</organism>
<evidence type="ECO:0000256" key="9">
    <source>
        <dbReference type="ARBA" id="ARBA00023002"/>
    </source>
</evidence>
<dbReference type="InterPro" id="IPR050705">
    <property type="entry name" value="Cytochrome_P450_3A"/>
</dbReference>
<keyword evidence="12" id="KW-0472">Membrane</keyword>
<dbReference type="GO" id="GO:0008395">
    <property type="term" value="F:steroid hydroxylase activity"/>
    <property type="evidence" value="ECO:0007669"/>
    <property type="project" value="TreeGrafter"/>
</dbReference>
<comment type="function">
    <text evidence="13">Cytochromes P450 are a group of heme-thiolate monooxygenases. They oxidize a variety of structurally unrelated compounds, including steroids, fatty acids, and xenobiotics.</text>
</comment>
<comment type="similarity">
    <text evidence="4 15">Belongs to the cytochrome P450 family.</text>
</comment>
<dbReference type="InterPro" id="IPR036396">
    <property type="entry name" value="Cyt_P450_sf"/>
</dbReference>
<keyword evidence="6 14" id="KW-0479">Metal-binding</keyword>
<evidence type="ECO:0000256" key="12">
    <source>
        <dbReference type="ARBA" id="ARBA00023136"/>
    </source>
</evidence>
<dbReference type="GO" id="GO:0005506">
    <property type="term" value="F:iron ion binding"/>
    <property type="evidence" value="ECO:0007669"/>
    <property type="project" value="InterPro"/>
</dbReference>
<evidence type="ECO:0008006" key="18">
    <source>
        <dbReference type="Google" id="ProtNLM"/>
    </source>
</evidence>
<dbReference type="PRINTS" id="PR00463">
    <property type="entry name" value="EP450I"/>
</dbReference>
<evidence type="ECO:0000256" key="13">
    <source>
        <dbReference type="ARBA" id="ARBA00043906"/>
    </source>
</evidence>
<evidence type="ECO:0000256" key="11">
    <source>
        <dbReference type="ARBA" id="ARBA00023033"/>
    </source>
</evidence>
<dbReference type="OrthoDB" id="6428965at2759"/>
<keyword evidence="11 15" id="KW-0503">Monooxygenase</keyword>
<evidence type="ECO:0000256" key="8">
    <source>
        <dbReference type="ARBA" id="ARBA00022848"/>
    </source>
</evidence>
<keyword evidence="9 15" id="KW-0560">Oxidoreductase</keyword>
<dbReference type="FunFam" id="1.10.630.10:FF:000042">
    <property type="entry name" value="Cytochrome P450"/>
    <property type="match status" value="1"/>
</dbReference>
<proteinExistence type="inferred from homology"/>
<dbReference type="Proteomes" id="UP000759131">
    <property type="component" value="Unassembled WGS sequence"/>
</dbReference>
<dbReference type="PRINTS" id="PR00385">
    <property type="entry name" value="P450"/>
</dbReference>
<dbReference type="EMBL" id="CAJPIZ010009955">
    <property type="protein sequence ID" value="CAG2112196.1"/>
    <property type="molecule type" value="Genomic_DNA"/>
</dbReference>
<dbReference type="EMBL" id="OC864530">
    <property type="protein sequence ID" value="CAD7631766.1"/>
    <property type="molecule type" value="Genomic_DNA"/>
</dbReference>
<dbReference type="Pfam" id="PF00067">
    <property type="entry name" value="p450"/>
    <property type="match status" value="1"/>
</dbReference>
<evidence type="ECO:0000313" key="17">
    <source>
        <dbReference type="Proteomes" id="UP000759131"/>
    </source>
</evidence>
<dbReference type="AlphaFoldDB" id="A0A7R9KZ23"/>
<evidence type="ECO:0000256" key="6">
    <source>
        <dbReference type="ARBA" id="ARBA00022723"/>
    </source>
</evidence>
<reference evidence="16" key="1">
    <citation type="submission" date="2020-11" db="EMBL/GenBank/DDBJ databases">
        <authorList>
            <person name="Tran Van P."/>
        </authorList>
    </citation>
    <scope>NUCLEOTIDE SEQUENCE</scope>
</reference>
<dbReference type="InterPro" id="IPR002401">
    <property type="entry name" value="Cyt_P450_E_grp-I"/>
</dbReference>
<evidence type="ECO:0000256" key="14">
    <source>
        <dbReference type="PIRSR" id="PIRSR602401-1"/>
    </source>
</evidence>
<dbReference type="InterPro" id="IPR017972">
    <property type="entry name" value="Cyt_P450_CS"/>
</dbReference>
<dbReference type="InterPro" id="IPR001128">
    <property type="entry name" value="Cyt_P450"/>
</dbReference>
<keyword evidence="17" id="KW-1185">Reference proteome</keyword>
<dbReference type="GO" id="GO:0016705">
    <property type="term" value="F:oxidoreductase activity, acting on paired donors, with incorporation or reduction of molecular oxygen"/>
    <property type="evidence" value="ECO:0007669"/>
    <property type="project" value="InterPro"/>
</dbReference>
<name>A0A7R9KZ23_9ACAR</name>
<feature type="binding site" description="axial binding residue" evidence="14">
    <location>
        <position position="565"/>
    </location>
    <ligand>
        <name>heme</name>
        <dbReference type="ChEBI" id="CHEBI:30413"/>
    </ligand>
    <ligandPart>
        <name>Fe</name>
        <dbReference type="ChEBI" id="CHEBI:18248"/>
    </ligandPart>
</feature>
<dbReference type="CDD" id="cd11055">
    <property type="entry name" value="CYP3A-like"/>
    <property type="match status" value="1"/>
</dbReference>
<evidence type="ECO:0000256" key="15">
    <source>
        <dbReference type="RuleBase" id="RU000461"/>
    </source>
</evidence>
<evidence type="ECO:0000256" key="3">
    <source>
        <dbReference type="ARBA" id="ARBA00004406"/>
    </source>
</evidence>
<evidence type="ECO:0000313" key="16">
    <source>
        <dbReference type="EMBL" id="CAD7631766.1"/>
    </source>
</evidence>
<dbReference type="GO" id="GO:0005789">
    <property type="term" value="C:endoplasmic reticulum membrane"/>
    <property type="evidence" value="ECO:0007669"/>
    <property type="project" value="UniProtKB-SubCell"/>
</dbReference>
<sequence length="619" mass="70735">MYALGWRLGAVGLPSLLGVISLQLNGFIEKLYNYVELEVRLKLTVGLLGCDVRLGAVLPLGPELRCAGDECCVPWLEMRVVVVWLGCAVRVVLELQEWRGWAELSSLPVMFMIRYDVNTWKRALSYWKDRNIPTPKAVPIFGNLLSNIFLAKPFVEMDWYRAHGRLYGVYNGNKPGLTIAEPELVKQVLVKDFHKFRNRMDNGSRHKIFSKNMFIARDDDWKRIRAIASPTFTSGKMKKMYALINECSKDFINNLDKLAANKSEVELKQLMGAFTMDVIASTAFATKTNTYANPDNPFTTKANNIFHFPLWKAFVMTALPSFITKIQAIRQLINGSTNSDFFVDFSRNLLNERKSSNKKHNDFFQLLMDVERSDGDVREDSDANEAHHVNEGKDELEADAAALSNVIEKKLTEDEILAQCFLFFIAGYETTATTLSYCTYELALNPDLQDRLYEECKEAFNEKGEISYDVLSRLPFIDALLSETLRNYPPLLRLQREAMEDIELGDTGLKVEKGVVAEIPVYAIHHDPDHYPEPFVFRPDRFMPENRDNIKPYTYIPFGSGPRNCIGMRFALLEAKLALAKMSQQFRFSRVANTDVPVIFNKGRFLLQAKQLIVGVERR</sequence>
<dbReference type="PANTHER" id="PTHR24302">
    <property type="entry name" value="CYTOCHROME P450 FAMILY 3"/>
    <property type="match status" value="1"/>
</dbReference>
<evidence type="ECO:0000256" key="1">
    <source>
        <dbReference type="ARBA" id="ARBA00001971"/>
    </source>
</evidence>
<comment type="subcellular location">
    <subcellularLocation>
        <location evidence="3">Endoplasmic reticulum membrane</location>
        <topology evidence="3">Peripheral membrane protein</topology>
    </subcellularLocation>
    <subcellularLocation>
        <location evidence="2">Microsome membrane</location>
        <topology evidence="2">Peripheral membrane protein</topology>
    </subcellularLocation>
</comment>
<evidence type="ECO:0000256" key="2">
    <source>
        <dbReference type="ARBA" id="ARBA00004174"/>
    </source>
</evidence>
<protein>
    <recommendedName>
        <fullName evidence="18">Cytochrome P450</fullName>
    </recommendedName>
</protein>
<dbReference type="PANTHER" id="PTHR24302:SF15">
    <property type="entry name" value="FATTY-ACID PEROXYGENASE"/>
    <property type="match status" value="1"/>
</dbReference>
<dbReference type="SUPFAM" id="SSF48264">
    <property type="entry name" value="Cytochrome P450"/>
    <property type="match status" value="1"/>
</dbReference>
<evidence type="ECO:0000256" key="7">
    <source>
        <dbReference type="ARBA" id="ARBA00022824"/>
    </source>
</evidence>
<keyword evidence="5 14" id="KW-0349">Heme</keyword>
<evidence type="ECO:0000256" key="5">
    <source>
        <dbReference type="ARBA" id="ARBA00022617"/>
    </source>
</evidence>
<keyword evidence="7" id="KW-0256">Endoplasmic reticulum</keyword>
<accession>A0A7R9KZ23</accession>